<protein>
    <submittedName>
        <fullName evidence="1">T3SS effector HopA1 family protein</fullName>
    </submittedName>
</protein>
<evidence type="ECO:0000313" key="2">
    <source>
        <dbReference type="Proteomes" id="UP001285352"/>
    </source>
</evidence>
<name>A0ABU4V5A4_9PSEU</name>
<sequence>MLAARLTDALPQVRTGARTATVNGVELEADTRPHLTARLTEWLYAHLHAGLADRNVALALAKRDRWLEQALSEAVPHSAAPVRAVLRSAGESLLVEWDGVLVRLPTSAAVRIPAVGEPIDLLVPPARPALSPGFLFVSGSRTVDLSEAALRVYVHVSDEDSAVAVWRTVLQALESHAIAYQAKVLSRARQYPRRDAIVVYLPSADAAPVVADAVRDLPGVLDETSVLAERLARGVATAWEPSDARPGRARQSFGQHRCAVLAQALLDAADRNERSEPAIVRAFLDAGIDPANPARNVGRP</sequence>
<dbReference type="Proteomes" id="UP001285352">
    <property type="component" value="Unassembled WGS sequence"/>
</dbReference>
<proteinExistence type="predicted"/>
<accession>A0ABU4V5A4</accession>
<reference evidence="1 2" key="1">
    <citation type="submission" date="2023-11" db="EMBL/GenBank/DDBJ databases">
        <title>Lentzea sokolovensis, sp. nov., Lentzea kristufkii, sp. nov., and Lentzea miocenensis, sp. nov., rare actinobacteria from Sokolov Coal Basin, Miocene lacustrine sediment, Czech Republic.</title>
        <authorList>
            <person name="Lara A."/>
            <person name="Kotroba L."/>
            <person name="Nouioui I."/>
            <person name="Neumann-Schaal M."/>
            <person name="Mast Y."/>
            <person name="Chronakova A."/>
        </authorList>
    </citation>
    <scope>NUCLEOTIDE SEQUENCE [LARGE SCALE GENOMIC DNA]</scope>
    <source>
        <strain evidence="1 2">BCCO 10_0061</strain>
    </source>
</reference>
<organism evidence="1 2">
    <name type="scientific">Lentzea sokolovensis</name>
    <dbReference type="NCBI Taxonomy" id="3095429"/>
    <lineage>
        <taxon>Bacteria</taxon>
        <taxon>Bacillati</taxon>
        <taxon>Actinomycetota</taxon>
        <taxon>Actinomycetes</taxon>
        <taxon>Pseudonocardiales</taxon>
        <taxon>Pseudonocardiaceae</taxon>
        <taxon>Lentzea</taxon>
    </lineage>
</organism>
<dbReference type="InterPro" id="IPR040871">
    <property type="entry name" value="HopA1"/>
</dbReference>
<dbReference type="RefSeq" id="WP_319979037.1">
    <property type="nucleotide sequence ID" value="NZ_JAXAVU010000013.1"/>
</dbReference>
<keyword evidence="2" id="KW-1185">Reference proteome</keyword>
<gene>
    <name evidence="1" type="ORF">SK854_32955</name>
</gene>
<comment type="caution">
    <text evidence="1">The sequence shown here is derived from an EMBL/GenBank/DDBJ whole genome shotgun (WGS) entry which is preliminary data.</text>
</comment>
<dbReference type="EMBL" id="JAXAVU010000013">
    <property type="protein sequence ID" value="MDX8146965.1"/>
    <property type="molecule type" value="Genomic_DNA"/>
</dbReference>
<dbReference type="Pfam" id="PF17914">
    <property type="entry name" value="HopA1"/>
    <property type="match status" value="1"/>
</dbReference>
<evidence type="ECO:0000313" key="1">
    <source>
        <dbReference type="EMBL" id="MDX8146965.1"/>
    </source>
</evidence>